<dbReference type="SUPFAM" id="SSF53335">
    <property type="entry name" value="S-adenosyl-L-methionine-dependent methyltransferases"/>
    <property type="match status" value="1"/>
</dbReference>
<evidence type="ECO:0000256" key="6">
    <source>
        <dbReference type="ARBA" id="ARBA00022691"/>
    </source>
</evidence>
<dbReference type="NCBIfam" id="NF001453">
    <property type="entry name" value="PRK00312.1"/>
    <property type="match status" value="1"/>
</dbReference>
<accession>A0A497E719</accession>
<comment type="subcellular location">
    <subcellularLocation>
        <location evidence="1 7">Cytoplasm</location>
    </subcellularLocation>
</comment>
<gene>
    <name evidence="7" type="primary">pcm</name>
    <name evidence="8" type="ORF">DRJ00_03565</name>
</gene>
<dbReference type="AlphaFoldDB" id="A0A497E719"/>
<dbReference type="CDD" id="cd02440">
    <property type="entry name" value="AdoMet_MTases"/>
    <property type="match status" value="1"/>
</dbReference>
<comment type="similarity">
    <text evidence="2 7">Belongs to the methyltransferase superfamily. L-isoaspartyl/D-aspartyl protein methyltransferase family.</text>
</comment>
<evidence type="ECO:0000256" key="1">
    <source>
        <dbReference type="ARBA" id="ARBA00004496"/>
    </source>
</evidence>
<sequence length="211" mass="23907">MREAMIRKQIIARGIKEKRVVEAFRRVERERFVPPEVREQAYEDFPLAIGEEQTISQPYIAALMTQCLELRGEEKVLEIGTGSGYQTAILAELAREVYSVERIASLAQRAKTVLDELGYTNVKIRVANGTLGWEEYSPYDRILVTAGAKELPKPLLDQLAEGGVMVIPVGDLLSQRLEVIRKKKTGIESRTVERCIFVPLIGAYGWKEREK</sequence>
<keyword evidence="6 7" id="KW-0949">S-adenosyl-L-methionine</keyword>
<dbReference type="InterPro" id="IPR029063">
    <property type="entry name" value="SAM-dependent_MTases_sf"/>
</dbReference>
<dbReference type="HAMAP" id="MF_00090">
    <property type="entry name" value="PIMT"/>
    <property type="match status" value="1"/>
</dbReference>
<comment type="caution">
    <text evidence="8">The sequence shown here is derived from an EMBL/GenBank/DDBJ whole genome shotgun (WGS) entry which is preliminary data.</text>
</comment>
<feature type="active site" evidence="7">
    <location>
        <position position="56"/>
    </location>
</feature>
<evidence type="ECO:0000313" key="8">
    <source>
        <dbReference type="EMBL" id="RLE09690.1"/>
    </source>
</evidence>
<evidence type="ECO:0000313" key="9">
    <source>
        <dbReference type="Proteomes" id="UP000279422"/>
    </source>
</evidence>
<dbReference type="PANTHER" id="PTHR11579">
    <property type="entry name" value="PROTEIN-L-ISOASPARTATE O-METHYLTRANSFERASE"/>
    <property type="match status" value="1"/>
</dbReference>
<dbReference type="NCBIfam" id="TIGR00080">
    <property type="entry name" value="pimt"/>
    <property type="match status" value="1"/>
</dbReference>
<dbReference type="EC" id="2.1.1.77" evidence="7"/>
<dbReference type="FunFam" id="3.40.50.150:FF:000010">
    <property type="entry name" value="Protein-L-isoaspartate O-methyltransferase"/>
    <property type="match status" value="1"/>
</dbReference>
<keyword evidence="4 7" id="KW-0489">Methyltransferase</keyword>
<comment type="function">
    <text evidence="7">Catalyzes the methyl esterification of L-isoaspartyl residues in peptides and proteins that result from spontaneous decomposition of normal L-aspartyl and L-asparaginyl residues. It plays a role in the repair and/or degradation of damaged proteins.</text>
</comment>
<dbReference type="PROSITE" id="PS01279">
    <property type="entry name" value="PCMT"/>
    <property type="match status" value="1"/>
</dbReference>
<comment type="catalytic activity">
    <reaction evidence="7">
        <text>[protein]-L-isoaspartate + S-adenosyl-L-methionine = [protein]-L-isoaspartate alpha-methyl ester + S-adenosyl-L-homocysteine</text>
        <dbReference type="Rhea" id="RHEA:12705"/>
        <dbReference type="Rhea" id="RHEA-COMP:12143"/>
        <dbReference type="Rhea" id="RHEA-COMP:12144"/>
        <dbReference type="ChEBI" id="CHEBI:57856"/>
        <dbReference type="ChEBI" id="CHEBI:59789"/>
        <dbReference type="ChEBI" id="CHEBI:90596"/>
        <dbReference type="ChEBI" id="CHEBI:90598"/>
        <dbReference type="EC" id="2.1.1.77"/>
    </reaction>
</comment>
<evidence type="ECO:0000256" key="3">
    <source>
        <dbReference type="ARBA" id="ARBA00022490"/>
    </source>
</evidence>
<dbReference type="Gene3D" id="3.40.50.150">
    <property type="entry name" value="Vaccinia Virus protein VP39"/>
    <property type="match status" value="1"/>
</dbReference>
<keyword evidence="3 7" id="KW-0963">Cytoplasm</keyword>
<evidence type="ECO:0000256" key="4">
    <source>
        <dbReference type="ARBA" id="ARBA00022603"/>
    </source>
</evidence>
<dbReference type="Proteomes" id="UP000279422">
    <property type="component" value="Unassembled WGS sequence"/>
</dbReference>
<dbReference type="GO" id="GO:0032259">
    <property type="term" value="P:methylation"/>
    <property type="evidence" value="ECO:0007669"/>
    <property type="project" value="UniProtKB-KW"/>
</dbReference>
<proteinExistence type="inferred from homology"/>
<dbReference type="EMBL" id="QMPZ01000034">
    <property type="protein sequence ID" value="RLE09690.1"/>
    <property type="molecule type" value="Genomic_DNA"/>
</dbReference>
<protein>
    <recommendedName>
        <fullName evidence="7">Protein-L-isoaspartate O-methyltransferase</fullName>
        <ecNumber evidence="7">2.1.1.77</ecNumber>
    </recommendedName>
    <alternativeName>
        <fullName evidence="7">L-isoaspartyl protein carboxyl methyltransferase</fullName>
    </alternativeName>
    <alternativeName>
        <fullName evidence="7">Protein L-isoaspartyl methyltransferase</fullName>
    </alternativeName>
    <alternativeName>
        <fullName evidence="7">Protein-beta-aspartate methyltransferase</fullName>
        <shortName evidence="7">PIMT</shortName>
    </alternativeName>
</protein>
<evidence type="ECO:0000256" key="2">
    <source>
        <dbReference type="ARBA" id="ARBA00005369"/>
    </source>
</evidence>
<dbReference type="GO" id="GO:0030091">
    <property type="term" value="P:protein repair"/>
    <property type="evidence" value="ECO:0007669"/>
    <property type="project" value="UniProtKB-UniRule"/>
</dbReference>
<dbReference type="InterPro" id="IPR000682">
    <property type="entry name" value="PCMT"/>
</dbReference>
<dbReference type="PANTHER" id="PTHR11579:SF0">
    <property type="entry name" value="PROTEIN-L-ISOASPARTATE(D-ASPARTATE) O-METHYLTRANSFERASE"/>
    <property type="match status" value="1"/>
</dbReference>
<organism evidence="8 9">
    <name type="scientific">Aerophobetes bacterium</name>
    <dbReference type="NCBI Taxonomy" id="2030807"/>
    <lineage>
        <taxon>Bacteria</taxon>
        <taxon>Candidatus Aerophobota</taxon>
    </lineage>
</organism>
<dbReference type="GO" id="GO:0004719">
    <property type="term" value="F:protein-L-isoaspartate (D-aspartate) O-methyltransferase activity"/>
    <property type="evidence" value="ECO:0007669"/>
    <property type="project" value="UniProtKB-UniRule"/>
</dbReference>
<keyword evidence="5 7" id="KW-0808">Transferase</keyword>
<evidence type="ECO:0000256" key="7">
    <source>
        <dbReference type="HAMAP-Rule" id="MF_00090"/>
    </source>
</evidence>
<evidence type="ECO:0000256" key="5">
    <source>
        <dbReference type="ARBA" id="ARBA00022679"/>
    </source>
</evidence>
<dbReference type="Pfam" id="PF01135">
    <property type="entry name" value="PCMT"/>
    <property type="match status" value="1"/>
</dbReference>
<reference evidence="8 9" key="1">
    <citation type="submission" date="2018-06" db="EMBL/GenBank/DDBJ databases">
        <title>Extensive metabolic versatility and redundancy in microbially diverse, dynamic hydrothermal sediments.</title>
        <authorList>
            <person name="Dombrowski N."/>
            <person name="Teske A."/>
            <person name="Baker B.J."/>
        </authorList>
    </citation>
    <scope>NUCLEOTIDE SEQUENCE [LARGE SCALE GENOMIC DNA]</scope>
    <source>
        <strain evidence="8">B47_G16</strain>
    </source>
</reference>
<name>A0A497E719_UNCAE</name>
<dbReference type="GO" id="GO:0005737">
    <property type="term" value="C:cytoplasm"/>
    <property type="evidence" value="ECO:0007669"/>
    <property type="project" value="UniProtKB-SubCell"/>
</dbReference>